<protein>
    <recommendedName>
        <fullName evidence="1">DUF659 domain-containing protein</fullName>
    </recommendedName>
</protein>
<accession>W2IZL0</accession>
<dbReference type="PANTHER" id="PTHR32166">
    <property type="entry name" value="OSJNBA0013A04.12 PROTEIN"/>
    <property type="match status" value="1"/>
</dbReference>
<dbReference type="Pfam" id="PF04937">
    <property type="entry name" value="DUF659"/>
    <property type="match status" value="1"/>
</dbReference>
<evidence type="ECO:0000313" key="2">
    <source>
        <dbReference type="EMBL" id="ETK86123.1"/>
    </source>
</evidence>
<reference evidence="3 4" key="2">
    <citation type="submission" date="2013-11" db="EMBL/GenBank/DDBJ databases">
        <title>The Genome Sequence of Phytophthora parasitica CJ05E6.</title>
        <authorList>
            <consortium name="The Broad Institute Genomics Platform"/>
            <person name="Russ C."/>
            <person name="Tyler B."/>
            <person name="Panabieres F."/>
            <person name="Shan W."/>
            <person name="Tripathy S."/>
            <person name="Grunwald N."/>
            <person name="Machado M."/>
            <person name="Johnson C.S."/>
            <person name="Arredondo F."/>
            <person name="Hong C."/>
            <person name="Coffey M."/>
            <person name="Young S.K."/>
            <person name="Zeng Q."/>
            <person name="Gargeya S."/>
            <person name="Fitzgerald M."/>
            <person name="Abouelleil A."/>
            <person name="Alvarado L."/>
            <person name="Chapman S.B."/>
            <person name="Gainer-Dewar J."/>
            <person name="Goldberg J."/>
            <person name="Griggs A."/>
            <person name="Gujja S."/>
            <person name="Hansen M."/>
            <person name="Howarth C."/>
            <person name="Imamovic A."/>
            <person name="Ireland A."/>
            <person name="Larimer J."/>
            <person name="McCowan C."/>
            <person name="Murphy C."/>
            <person name="Pearson M."/>
            <person name="Poon T.W."/>
            <person name="Priest M."/>
            <person name="Roberts A."/>
            <person name="Saif S."/>
            <person name="Shea T."/>
            <person name="Sykes S."/>
            <person name="Wortman J."/>
            <person name="Nusbaum C."/>
            <person name="Birren B."/>
        </authorList>
    </citation>
    <scope>NUCLEOTIDE SEQUENCE [LARGE SCALE GENOMIC DNA]</scope>
    <source>
        <strain evidence="3 4">CJ05E6</strain>
    </source>
</reference>
<dbReference type="AlphaFoldDB" id="W2IZL0"/>
<dbReference type="EMBL" id="KI673083">
    <property type="protein sequence ID" value="ETL39546.1"/>
    <property type="molecule type" value="Genomic_DNA"/>
</dbReference>
<dbReference type="InterPro" id="IPR007021">
    <property type="entry name" value="DUF659"/>
</dbReference>
<proteinExistence type="predicted"/>
<evidence type="ECO:0000313" key="4">
    <source>
        <dbReference type="Proteomes" id="UP000053864"/>
    </source>
</evidence>
<reference evidence="2" key="1">
    <citation type="submission" date="2013-11" db="EMBL/GenBank/DDBJ databases">
        <title>The Genome Sequence of Phytophthora parasitica CJ02B3.</title>
        <authorList>
            <consortium name="The Broad Institute Genomics Platform"/>
            <person name="Russ C."/>
            <person name="Tyler B."/>
            <person name="Panabieres F."/>
            <person name="Shan W."/>
            <person name="Tripathy S."/>
            <person name="Grunwald N."/>
            <person name="Machado M."/>
            <person name="Johnson C.S."/>
            <person name="Arredondo F."/>
            <person name="Hong C."/>
            <person name="Coffey M."/>
            <person name="Young S.K."/>
            <person name="Zeng Q."/>
            <person name="Gargeya S."/>
            <person name="Fitzgerald M."/>
            <person name="Abouelleil A."/>
            <person name="Alvarado L."/>
            <person name="Chapman S.B."/>
            <person name="Gainer-Dewar J."/>
            <person name="Goldberg J."/>
            <person name="Griggs A."/>
            <person name="Gujja S."/>
            <person name="Hansen M."/>
            <person name="Howarth C."/>
            <person name="Imamovic A."/>
            <person name="Ireland A."/>
            <person name="Larimer J."/>
            <person name="McCowan C."/>
            <person name="Murphy C."/>
            <person name="Pearson M."/>
            <person name="Poon T.W."/>
            <person name="Priest M."/>
            <person name="Roberts A."/>
            <person name="Saif S."/>
            <person name="Shea T."/>
            <person name="Sykes S."/>
            <person name="Wortman J."/>
            <person name="Nusbaum C."/>
            <person name="Birren B."/>
        </authorList>
    </citation>
    <scope>NUCLEOTIDE SEQUENCE [LARGE SCALE GENOMIC DNA]</scope>
    <source>
        <strain evidence="2">CJ02B3</strain>
    </source>
</reference>
<dbReference type="EMBL" id="KI686445">
    <property type="protein sequence ID" value="ETK86123.1"/>
    <property type="molecule type" value="Genomic_DNA"/>
</dbReference>
<name>W2IZL0_PHYNI</name>
<dbReference type="InterPro" id="IPR012337">
    <property type="entry name" value="RNaseH-like_sf"/>
</dbReference>
<sequence length="240" mass="27054">MRIPTRHSLATSLLDTVYIMEKKKLALLLSRQTFLVVITDGLLELLEQKLTLVISWTSDISKIIAEVESVAGIGKISVVVSDNAANMKIAGRLVEAEHPNVVFNGCSAHAMNLLLKDIFKIELFADVLKNAVKVVSFVRARHLFLDRARSPRRSLSNCEKTGELSTPVLTRWYAQEKCIKSVMQNKKSLKAAFADSNIMKSYNDKESLRKLVEVRSILQDKRFWSKAKTVIRLTKPITRA</sequence>
<dbReference type="Proteomes" id="UP000053236">
    <property type="component" value="Unassembled WGS sequence"/>
</dbReference>
<evidence type="ECO:0000313" key="3">
    <source>
        <dbReference type="EMBL" id="ETL39546.1"/>
    </source>
</evidence>
<gene>
    <name evidence="2" type="ORF">L915_09222</name>
    <name evidence="3" type="ORF">L916_09135</name>
</gene>
<dbReference type="Proteomes" id="UP000053864">
    <property type="component" value="Unassembled WGS sequence"/>
</dbReference>
<evidence type="ECO:0000259" key="1">
    <source>
        <dbReference type="Pfam" id="PF04937"/>
    </source>
</evidence>
<feature type="domain" description="DUF659" evidence="1">
    <location>
        <begin position="63"/>
        <end position="134"/>
    </location>
</feature>
<dbReference type="VEuPathDB" id="FungiDB:PPTG_23037"/>
<organism evidence="3 4">
    <name type="scientific">Phytophthora nicotianae</name>
    <name type="common">Potato buckeye rot agent</name>
    <name type="synonym">Phytophthora parasitica</name>
    <dbReference type="NCBI Taxonomy" id="4792"/>
    <lineage>
        <taxon>Eukaryota</taxon>
        <taxon>Sar</taxon>
        <taxon>Stramenopiles</taxon>
        <taxon>Oomycota</taxon>
        <taxon>Peronosporomycetes</taxon>
        <taxon>Peronosporales</taxon>
        <taxon>Peronosporaceae</taxon>
        <taxon>Phytophthora</taxon>
    </lineage>
</organism>
<dbReference type="SUPFAM" id="SSF53098">
    <property type="entry name" value="Ribonuclease H-like"/>
    <property type="match status" value="1"/>
</dbReference>
<dbReference type="PANTHER" id="PTHR32166:SF123">
    <property type="entry name" value="BED-TYPE DOMAIN-CONTAINING PROTEIN"/>
    <property type="match status" value="1"/>
</dbReference>